<dbReference type="AlphaFoldDB" id="A0A396IM06"/>
<protein>
    <submittedName>
        <fullName evidence="1">Uncharacterized protein</fullName>
    </submittedName>
</protein>
<name>A0A396IM06_MEDTR</name>
<accession>A0A396IM06</accession>
<dbReference type="Proteomes" id="UP000265566">
    <property type="component" value="Chromosome 3"/>
</dbReference>
<evidence type="ECO:0000313" key="1">
    <source>
        <dbReference type="EMBL" id="RHN66310.1"/>
    </source>
</evidence>
<organism evidence="1">
    <name type="scientific">Medicago truncatula</name>
    <name type="common">Barrel medic</name>
    <name type="synonym">Medicago tribuloides</name>
    <dbReference type="NCBI Taxonomy" id="3880"/>
    <lineage>
        <taxon>Eukaryota</taxon>
        <taxon>Viridiplantae</taxon>
        <taxon>Streptophyta</taxon>
        <taxon>Embryophyta</taxon>
        <taxon>Tracheophyta</taxon>
        <taxon>Spermatophyta</taxon>
        <taxon>Magnoliopsida</taxon>
        <taxon>eudicotyledons</taxon>
        <taxon>Gunneridae</taxon>
        <taxon>Pentapetalae</taxon>
        <taxon>rosids</taxon>
        <taxon>fabids</taxon>
        <taxon>Fabales</taxon>
        <taxon>Fabaceae</taxon>
        <taxon>Papilionoideae</taxon>
        <taxon>50 kb inversion clade</taxon>
        <taxon>NPAAA clade</taxon>
        <taxon>Hologalegina</taxon>
        <taxon>IRL clade</taxon>
        <taxon>Trifolieae</taxon>
        <taxon>Medicago</taxon>
    </lineage>
</organism>
<sequence>MSLFKIEVHSVISTFERRSPPSVLAAIGNPPHFLAIFRPIASRVVFVLWGNLSLPNACFESKVQQSSFDRSSNLCIGNVCATSATFSWRVVIITMLPGFPSMKGLTSAIQSL</sequence>
<gene>
    <name evidence="1" type="ORF">MtrunA17_Chr3g0089491</name>
</gene>
<dbReference type="EMBL" id="PSQE01000003">
    <property type="protein sequence ID" value="RHN66310.1"/>
    <property type="molecule type" value="Genomic_DNA"/>
</dbReference>
<reference evidence="1" key="1">
    <citation type="journal article" date="2018" name="Nat. Plants">
        <title>Whole-genome landscape of Medicago truncatula symbiotic genes.</title>
        <authorList>
            <person name="Pecrix Y."/>
            <person name="Gamas P."/>
            <person name="Carrere S."/>
        </authorList>
    </citation>
    <scope>NUCLEOTIDE SEQUENCE</scope>
    <source>
        <tissue evidence="1">Leaves</tissue>
    </source>
</reference>
<proteinExistence type="predicted"/>
<comment type="caution">
    <text evidence="1">The sequence shown here is derived from an EMBL/GenBank/DDBJ whole genome shotgun (WGS) entry which is preliminary data.</text>
</comment>
<dbReference type="Gramene" id="rna14265">
    <property type="protein sequence ID" value="RHN66310.1"/>
    <property type="gene ID" value="gene14265"/>
</dbReference>